<organism evidence="1 2">
    <name type="scientific">Sphingomonas qilianensis</name>
    <dbReference type="NCBI Taxonomy" id="1736690"/>
    <lineage>
        <taxon>Bacteria</taxon>
        <taxon>Pseudomonadati</taxon>
        <taxon>Pseudomonadota</taxon>
        <taxon>Alphaproteobacteria</taxon>
        <taxon>Sphingomonadales</taxon>
        <taxon>Sphingomonadaceae</taxon>
        <taxon>Sphingomonas</taxon>
    </lineage>
</organism>
<proteinExistence type="predicted"/>
<evidence type="ECO:0000313" key="2">
    <source>
        <dbReference type="Proteomes" id="UP001404104"/>
    </source>
</evidence>
<keyword evidence="2" id="KW-1185">Reference proteome</keyword>
<name>A0ABU9XRP5_9SPHN</name>
<evidence type="ECO:0000313" key="1">
    <source>
        <dbReference type="EMBL" id="MEN2786182.1"/>
    </source>
</evidence>
<sequence>MHLLGVTVIMINKKIIFVAFAIEDARIRDMIKGQSLNTRTPFAYVDMSVKEAYDEEWKKKVRTRILRSDGVLALVSKNSLGSTGQKWEIQCAKDERRPLRGIWAYSDDRTSLAGVSTIVWTWPNLAAWIDGL</sequence>
<protein>
    <recommendedName>
        <fullName evidence="3">Thoeris protein ThsB TIR-like domain-containing protein</fullName>
    </recommendedName>
</protein>
<comment type="caution">
    <text evidence="1">The sequence shown here is derived from an EMBL/GenBank/DDBJ whole genome shotgun (WGS) entry which is preliminary data.</text>
</comment>
<gene>
    <name evidence="1" type="ORF">ABC969_07070</name>
</gene>
<accession>A0ABU9XRP5</accession>
<reference evidence="1 2" key="1">
    <citation type="submission" date="2024-05" db="EMBL/GenBank/DDBJ databases">
        <authorList>
            <person name="Liu Q."/>
            <person name="Xin Y.-H."/>
        </authorList>
    </citation>
    <scope>NUCLEOTIDE SEQUENCE [LARGE SCALE GENOMIC DNA]</scope>
    <source>
        <strain evidence="1 2">CGMCC 1.15349</strain>
    </source>
</reference>
<evidence type="ECO:0008006" key="3">
    <source>
        <dbReference type="Google" id="ProtNLM"/>
    </source>
</evidence>
<dbReference type="EMBL" id="JBDIMF010000002">
    <property type="protein sequence ID" value="MEN2786182.1"/>
    <property type="molecule type" value="Genomic_DNA"/>
</dbReference>
<dbReference type="Proteomes" id="UP001404104">
    <property type="component" value="Unassembled WGS sequence"/>
</dbReference>